<evidence type="ECO:0000313" key="12">
    <source>
        <dbReference type="EMBL" id="MCA5894506.1"/>
    </source>
</evidence>
<evidence type="ECO:0000256" key="7">
    <source>
        <dbReference type="ARBA" id="ARBA00040167"/>
    </source>
</evidence>
<evidence type="ECO:0000259" key="11">
    <source>
        <dbReference type="Pfam" id="PF02602"/>
    </source>
</evidence>
<evidence type="ECO:0000256" key="10">
    <source>
        <dbReference type="SAM" id="MobiDB-lite"/>
    </source>
</evidence>
<dbReference type="InterPro" id="IPR039793">
    <property type="entry name" value="UROS/Hem4"/>
</dbReference>
<evidence type="ECO:0000256" key="1">
    <source>
        <dbReference type="ARBA" id="ARBA00004772"/>
    </source>
</evidence>
<keyword evidence="5 9" id="KW-0627">Porphyrin biosynthesis</keyword>
<reference evidence="12 13" key="1">
    <citation type="submission" date="2021-09" db="EMBL/GenBank/DDBJ databases">
        <title>Isoptericola luteus sp. nov., a novel bacterium isolated from Harbin, the capital city of Heilongjiang province.</title>
        <authorList>
            <person name="Li J."/>
        </authorList>
    </citation>
    <scope>NUCLEOTIDE SEQUENCE [LARGE SCALE GENOMIC DNA]</scope>
    <source>
        <strain evidence="12 13">NEAU-Y5</strain>
    </source>
</reference>
<comment type="function">
    <text evidence="6 9">Catalyzes cyclization of the linear tetrapyrrole, hydroxymethylbilane, to the macrocyclic uroporphyrinogen III.</text>
</comment>
<keyword evidence="13" id="KW-1185">Reference proteome</keyword>
<dbReference type="EMBL" id="JAIXCQ010000010">
    <property type="protein sequence ID" value="MCA5894506.1"/>
    <property type="molecule type" value="Genomic_DNA"/>
</dbReference>
<evidence type="ECO:0000256" key="4">
    <source>
        <dbReference type="ARBA" id="ARBA00023239"/>
    </source>
</evidence>
<protein>
    <recommendedName>
        <fullName evidence="7 9">Uroporphyrinogen-III synthase</fullName>
        <ecNumber evidence="3 9">4.2.1.75</ecNumber>
    </recommendedName>
</protein>
<comment type="caution">
    <text evidence="12">The sequence shown here is derived from an EMBL/GenBank/DDBJ whole genome shotgun (WGS) entry which is preliminary data.</text>
</comment>
<evidence type="ECO:0000256" key="9">
    <source>
        <dbReference type="RuleBase" id="RU366031"/>
    </source>
</evidence>
<accession>A0ABS7ZHK6</accession>
<feature type="domain" description="Tetrapyrrole biosynthesis uroporphyrinogen III synthase" evidence="11">
    <location>
        <begin position="15"/>
        <end position="239"/>
    </location>
</feature>
<dbReference type="Proteomes" id="UP001319870">
    <property type="component" value="Unassembled WGS sequence"/>
</dbReference>
<sequence>MTAVWVARSAGRAAALVARLRASGVDAVAAPVIERAPADDHAPLDAAARAVAGGEYRWVVVTSVNAVGALHDAARRAGVDLARAATRWAAVGPATRSALEDVGVRVDLLPADDDATAAGLVAAFPPPGPAAPHRVLLPLGDLASPTLARGLSAAGWAPNVVTAYRTVRHELAPDVARRATDGGFDLVVVASGSAAREVARQVGTGTPVVAIGGPSAAAAREAGLTVAAVAATPTDDGLAAAVATALPAATSPALPAATSPALPAATSPALPPTSASAPTTSKEHP</sequence>
<organism evidence="12 13">
    <name type="scientific">Isoptericola luteus</name>
    <dbReference type="NCBI Taxonomy" id="2879484"/>
    <lineage>
        <taxon>Bacteria</taxon>
        <taxon>Bacillati</taxon>
        <taxon>Actinomycetota</taxon>
        <taxon>Actinomycetes</taxon>
        <taxon>Micrococcales</taxon>
        <taxon>Promicromonosporaceae</taxon>
        <taxon>Isoptericola</taxon>
    </lineage>
</organism>
<evidence type="ECO:0000256" key="2">
    <source>
        <dbReference type="ARBA" id="ARBA00008133"/>
    </source>
</evidence>
<dbReference type="RefSeq" id="WP_225566270.1">
    <property type="nucleotide sequence ID" value="NZ_JAIXCQ010000010.1"/>
</dbReference>
<evidence type="ECO:0000256" key="3">
    <source>
        <dbReference type="ARBA" id="ARBA00013109"/>
    </source>
</evidence>
<gene>
    <name evidence="12" type="ORF">LEP48_14285</name>
</gene>
<feature type="region of interest" description="Disordered" evidence="10">
    <location>
        <begin position="252"/>
        <end position="285"/>
    </location>
</feature>
<dbReference type="InterPro" id="IPR036108">
    <property type="entry name" value="4pyrrol_syn_uPrphyn_synt_sf"/>
</dbReference>
<dbReference type="PANTHER" id="PTHR38042">
    <property type="entry name" value="UROPORPHYRINOGEN-III SYNTHASE, CHLOROPLASTIC"/>
    <property type="match status" value="1"/>
</dbReference>
<dbReference type="Pfam" id="PF02602">
    <property type="entry name" value="HEM4"/>
    <property type="match status" value="1"/>
</dbReference>
<comment type="catalytic activity">
    <reaction evidence="8 9">
        <text>hydroxymethylbilane = uroporphyrinogen III + H2O</text>
        <dbReference type="Rhea" id="RHEA:18965"/>
        <dbReference type="ChEBI" id="CHEBI:15377"/>
        <dbReference type="ChEBI" id="CHEBI:57308"/>
        <dbReference type="ChEBI" id="CHEBI:57845"/>
        <dbReference type="EC" id="4.2.1.75"/>
    </reaction>
</comment>
<dbReference type="InterPro" id="IPR003754">
    <property type="entry name" value="4pyrrol_synth_uPrphyn_synth"/>
</dbReference>
<name>A0ABS7ZHK6_9MICO</name>
<dbReference type="EC" id="4.2.1.75" evidence="3 9"/>
<comment type="similarity">
    <text evidence="2 9">Belongs to the uroporphyrinogen-III synthase family.</text>
</comment>
<evidence type="ECO:0000256" key="6">
    <source>
        <dbReference type="ARBA" id="ARBA00037589"/>
    </source>
</evidence>
<evidence type="ECO:0000256" key="8">
    <source>
        <dbReference type="ARBA" id="ARBA00048617"/>
    </source>
</evidence>
<evidence type="ECO:0000256" key="5">
    <source>
        <dbReference type="ARBA" id="ARBA00023244"/>
    </source>
</evidence>
<evidence type="ECO:0000313" key="13">
    <source>
        <dbReference type="Proteomes" id="UP001319870"/>
    </source>
</evidence>
<dbReference type="PANTHER" id="PTHR38042:SF1">
    <property type="entry name" value="UROPORPHYRINOGEN-III SYNTHASE, CHLOROPLASTIC"/>
    <property type="match status" value="1"/>
</dbReference>
<dbReference type="Gene3D" id="3.40.50.10090">
    <property type="match status" value="2"/>
</dbReference>
<dbReference type="CDD" id="cd06578">
    <property type="entry name" value="HemD"/>
    <property type="match status" value="1"/>
</dbReference>
<proteinExistence type="inferred from homology"/>
<keyword evidence="4 9" id="KW-0456">Lyase</keyword>
<comment type="pathway">
    <text evidence="1 9">Porphyrin-containing compound metabolism; protoporphyrin-IX biosynthesis; coproporphyrinogen-III from 5-aminolevulinate: step 3/4.</text>
</comment>
<dbReference type="SUPFAM" id="SSF69618">
    <property type="entry name" value="HemD-like"/>
    <property type="match status" value="1"/>
</dbReference>